<reference evidence="1 2" key="1">
    <citation type="journal article" date="2014" name="J. Microbiol.">
        <title>Diaminobutyricibacter tongyongensis gen. nov., sp. nov. and Homoserinibacter gongjuensis gen. nov., sp. nov. belong to the family Microbacteriaceae.</title>
        <authorList>
            <person name="Kim S.J."/>
            <person name="Ahn J.H."/>
            <person name="Weon H.Y."/>
            <person name="Hamada M."/>
            <person name="Suzuki K."/>
            <person name="Kwon S.W."/>
        </authorList>
    </citation>
    <scope>NUCLEOTIDE SEQUENCE [LARGE SCALE GENOMIC DNA]</scope>
    <source>
        <strain evidence="1 2">NBRC 108724</strain>
    </source>
</reference>
<dbReference type="InterPro" id="IPR036366">
    <property type="entry name" value="PGBDSf"/>
</dbReference>
<evidence type="ECO:0000313" key="1">
    <source>
        <dbReference type="EMBL" id="NEN05378.1"/>
    </source>
</evidence>
<dbReference type="SUPFAM" id="SSF47090">
    <property type="entry name" value="PGBD-like"/>
    <property type="match status" value="1"/>
</dbReference>
<dbReference type="RefSeq" id="WP_163288601.1">
    <property type="nucleotide sequence ID" value="NZ_JAAGWY010000001.1"/>
</dbReference>
<proteinExistence type="predicted"/>
<name>A0A6L9XWJ1_9MICO</name>
<dbReference type="EMBL" id="JAAGWY010000001">
    <property type="protein sequence ID" value="NEN05378.1"/>
    <property type="molecule type" value="Genomic_DNA"/>
</dbReference>
<organism evidence="1 2">
    <name type="scientific">Leifsonia tongyongensis</name>
    <dbReference type="NCBI Taxonomy" id="1268043"/>
    <lineage>
        <taxon>Bacteria</taxon>
        <taxon>Bacillati</taxon>
        <taxon>Actinomycetota</taxon>
        <taxon>Actinomycetes</taxon>
        <taxon>Micrococcales</taxon>
        <taxon>Microbacteriaceae</taxon>
        <taxon>Leifsonia</taxon>
    </lineage>
</organism>
<protein>
    <submittedName>
        <fullName evidence="1">Peptidoglycan-binding protein</fullName>
    </submittedName>
</protein>
<accession>A0A6L9XWJ1</accession>
<evidence type="ECO:0000313" key="2">
    <source>
        <dbReference type="Proteomes" id="UP000474967"/>
    </source>
</evidence>
<gene>
    <name evidence="1" type="ORF">G3T36_05785</name>
</gene>
<comment type="caution">
    <text evidence="1">The sequence shown here is derived from an EMBL/GenBank/DDBJ whole genome shotgun (WGS) entry which is preliminary data.</text>
</comment>
<sequence length="243" mass="25045">MSLDGIPKLALATAAPLWRDLTPETRGEDVRALQDELNRLGFQLTSDGVMGKRTFAAAKSALARIGVTLQPGGVPAASFIWIPAATVAISSCDASIGAEVQKGAALAAFTSMSPKVTITDLPTDLLRGSRIVKAGNAHFPADPNGDVHVSDVAALGVHATSDSSDANAPIPAQLVLADPIAVSVVPPSAVYDLQGTDGCVASKGVPYRVHILGSQLGETLVEFVKALAPARVDVSPERHPSCR</sequence>
<dbReference type="InterPro" id="IPR036365">
    <property type="entry name" value="PGBD-like_sf"/>
</dbReference>
<keyword evidence="2" id="KW-1185">Reference proteome</keyword>
<dbReference type="Gene3D" id="1.10.101.10">
    <property type="entry name" value="PGBD-like superfamily/PGBD"/>
    <property type="match status" value="1"/>
</dbReference>
<dbReference type="Proteomes" id="UP000474967">
    <property type="component" value="Unassembled WGS sequence"/>
</dbReference>
<dbReference type="AlphaFoldDB" id="A0A6L9XWJ1"/>